<organism evidence="1 2">
    <name type="scientific">Rossellomorea pakistanensis</name>
    <dbReference type="NCBI Taxonomy" id="992288"/>
    <lineage>
        <taxon>Bacteria</taxon>
        <taxon>Bacillati</taxon>
        <taxon>Bacillota</taxon>
        <taxon>Bacilli</taxon>
        <taxon>Bacillales</taxon>
        <taxon>Bacillaceae</taxon>
        <taxon>Rossellomorea</taxon>
    </lineage>
</organism>
<dbReference type="EMBL" id="JAFBDZ010000002">
    <property type="protein sequence ID" value="MBM7586006.1"/>
    <property type="molecule type" value="Genomic_DNA"/>
</dbReference>
<keyword evidence="2" id="KW-1185">Reference proteome</keyword>
<comment type="caution">
    <text evidence="1">The sequence shown here is derived from an EMBL/GenBank/DDBJ whole genome shotgun (WGS) entry which is preliminary data.</text>
</comment>
<dbReference type="Proteomes" id="UP001646157">
    <property type="component" value="Unassembled WGS sequence"/>
</dbReference>
<name>A0ABS2NDR9_9BACI</name>
<protein>
    <submittedName>
        <fullName evidence="1">Uncharacterized protein</fullName>
    </submittedName>
</protein>
<gene>
    <name evidence="1" type="ORF">JOC86_002548</name>
</gene>
<sequence length="76" mass="9104">MFNFVKKMAYHFSWSETSFQFFKTMMIRQTRISTIAGISVEVELVDYEMQSETQSRMIERFKSKGLDIKEWIPSGY</sequence>
<accession>A0ABS2NDR9</accession>
<proteinExistence type="predicted"/>
<dbReference type="RefSeq" id="WP_205173015.1">
    <property type="nucleotide sequence ID" value="NZ_JAFBDZ010000002.1"/>
</dbReference>
<evidence type="ECO:0000313" key="2">
    <source>
        <dbReference type="Proteomes" id="UP001646157"/>
    </source>
</evidence>
<evidence type="ECO:0000313" key="1">
    <source>
        <dbReference type="EMBL" id="MBM7586006.1"/>
    </source>
</evidence>
<reference evidence="1 2" key="1">
    <citation type="submission" date="2021-01" db="EMBL/GenBank/DDBJ databases">
        <title>Genomic Encyclopedia of Type Strains, Phase IV (KMG-IV): sequencing the most valuable type-strain genomes for metagenomic binning, comparative biology and taxonomic classification.</title>
        <authorList>
            <person name="Goeker M."/>
        </authorList>
    </citation>
    <scope>NUCLEOTIDE SEQUENCE [LARGE SCALE GENOMIC DNA]</scope>
    <source>
        <strain evidence="1 2">DSM 24834</strain>
    </source>
</reference>